<organism evidence="1 2">
    <name type="scientific">Rhipicephalus sanguineus</name>
    <name type="common">Brown dog tick</name>
    <name type="synonym">Ixodes sanguineus</name>
    <dbReference type="NCBI Taxonomy" id="34632"/>
    <lineage>
        <taxon>Eukaryota</taxon>
        <taxon>Metazoa</taxon>
        <taxon>Ecdysozoa</taxon>
        <taxon>Arthropoda</taxon>
        <taxon>Chelicerata</taxon>
        <taxon>Arachnida</taxon>
        <taxon>Acari</taxon>
        <taxon>Parasitiformes</taxon>
        <taxon>Ixodida</taxon>
        <taxon>Ixodoidea</taxon>
        <taxon>Ixodidae</taxon>
        <taxon>Rhipicephalinae</taxon>
        <taxon>Rhipicephalus</taxon>
        <taxon>Rhipicephalus</taxon>
    </lineage>
</organism>
<dbReference type="AlphaFoldDB" id="A0A9D4PYV9"/>
<gene>
    <name evidence="1" type="ORF">HPB52_008921</name>
</gene>
<sequence length="72" mass="7737">MAEIRRGKGELSSLADKQIAESVPTEIPVVAACDAERPAKKRAIGGEQETMASRAKFCKSYDIAVAKLEEVS</sequence>
<dbReference type="Proteomes" id="UP000821837">
    <property type="component" value="Chromosome 3"/>
</dbReference>
<proteinExistence type="predicted"/>
<evidence type="ECO:0000313" key="2">
    <source>
        <dbReference type="Proteomes" id="UP000821837"/>
    </source>
</evidence>
<evidence type="ECO:0000313" key="1">
    <source>
        <dbReference type="EMBL" id="KAH7961427.1"/>
    </source>
</evidence>
<accession>A0A9D4PYV9</accession>
<reference evidence="1" key="1">
    <citation type="journal article" date="2020" name="Cell">
        <title>Large-Scale Comparative Analyses of Tick Genomes Elucidate Their Genetic Diversity and Vector Capacities.</title>
        <authorList>
            <consortium name="Tick Genome and Microbiome Consortium (TIGMIC)"/>
            <person name="Jia N."/>
            <person name="Wang J."/>
            <person name="Shi W."/>
            <person name="Du L."/>
            <person name="Sun Y."/>
            <person name="Zhan W."/>
            <person name="Jiang J.F."/>
            <person name="Wang Q."/>
            <person name="Zhang B."/>
            <person name="Ji P."/>
            <person name="Bell-Sakyi L."/>
            <person name="Cui X.M."/>
            <person name="Yuan T.T."/>
            <person name="Jiang B.G."/>
            <person name="Yang W.F."/>
            <person name="Lam T.T."/>
            <person name="Chang Q.C."/>
            <person name="Ding S.J."/>
            <person name="Wang X.J."/>
            <person name="Zhu J.G."/>
            <person name="Ruan X.D."/>
            <person name="Zhao L."/>
            <person name="Wei J.T."/>
            <person name="Ye R.Z."/>
            <person name="Que T.C."/>
            <person name="Du C.H."/>
            <person name="Zhou Y.H."/>
            <person name="Cheng J.X."/>
            <person name="Dai P.F."/>
            <person name="Guo W.B."/>
            <person name="Han X.H."/>
            <person name="Huang E.J."/>
            <person name="Li L.F."/>
            <person name="Wei W."/>
            <person name="Gao Y.C."/>
            <person name="Liu J.Z."/>
            <person name="Shao H.Z."/>
            <person name="Wang X."/>
            <person name="Wang C.C."/>
            <person name="Yang T.C."/>
            <person name="Huo Q.B."/>
            <person name="Li W."/>
            <person name="Chen H.Y."/>
            <person name="Chen S.E."/>
            <person name="Zhou L.G."/>
            <person name="Ni X.B."/>
            <person name="Tian J.H."/>
            <person name="Sheng Y."/>
            <person name="Liu T."/>
            <person name="Pan Y.S."/>
            <person name="Xia L.Y."/>
            <person name="Li J."/>
            <person name="Zhao F."/>
            <person name="Cao W.C."/>
        </authorList>
    </citation>
    <scope>NUCLEOTIDE SEQUENCE</scope>
    <source>
        <strain evidence="1">Rsan-2018</strain>
    </source>
</reference>
<name>A0A9D4PYV9_RHISA</name>
<comment type="caution">
    <text evidence="1">The sequence shown here is derived from an EMBL/GenBank/DDBJ whole genome shotgun (WGS) entry which is preliminary data.</text>
</comment>
<reference evidence="1" key="2">
    <citation type="submission" date="2021-09" db="EMBL/GenBank/DDBJ databases">
        <authorList>
            <person name="Jia N."/>
            <person name="Wang J."/>
            <person name="Shi W."/>
            <person name="Du L."/>
            <person name="Sun Y."/>
            <person name="Zhan W."/>
            <person name="Jiang J."/>
            <person name="Wang Q."/>
            <person name="Zhang B."/>
            <person name="Ji P."/>
            <person name="Sakyi L.B."/>
            <person name="Cui X."/>
            <person name="Yuan T."/>
            <person name="Jiang B."/>
            <person name="Yang W."/>
            <person name="Lam T.T.-Y."/>
            <person name="Chang Q."/>
            <person name="Ding S."/>
            <person name="Wang X."/>
            <person name="Zhu J."/>
            <person name="Ruan X."/>
            <person name="Zhao L."/>
            <person name="Wei J."/>
            <person name="Que T."/>
            <person name="Du C."/>
            <person name="Cheng J."/>
            <person name="Dai P."/>
            <person name="Han X."/>
            <person name="Huang E."/>
            <person name="Gao Y."/>
            <person name="Liu J."/>
            <person name="Shao H."/>
            <person name="Ye R."/>
            <person name="Li L."/>
            <person name="Wei W."/>
            <person name="Wang X."/>
            <person name="Wang C."/>
            <person name="Huo Q."/>
            <person name="Li W."/>
            <person name="Guo W."/>
            <person name="Chen H."/>
            <person name="Chen S."/>
            <person name="Zhou L."/>
            <person name="Zhou L."/>
            <person name="Ni X."/>
            <person name="Tian J."/>
            <person name="Zhou Y."/>
            <person name="Sheng Y."/>
            <person name="Liu T."/>
            <person name="Pan Y."/>
            <person name="Xia L."/>
            <person name="Li J."/>
            <person name="Zhao F."/>
            <person name="Cao W."/>
        </authorList>
    </citation>
    <scope>NUCLEOTIDE SEQUENCE</scope>
    <source>
        <strain evidence="1">Rsan-2018</strain>
        <tissue evidence="1">Larvae</tissue>
    </source>
</reference>
<keyword evidence="2" id="KW-1185">Reference proteome</keyword>
<dbReference type="EMBL" id="JABSTV010001249">
    <property type="protein sequence ID" value="KAH7961427.1"/>
    <property type="molecule type" value="Genomic_DNA"/>
</dbReference>
<protein>
    <submittedName>
        <fullName evidence="1">Uncharacterized protein</fullName>
    </submittedName>
</protein>